<evidence type="ECO:0000313" key="2">
    <source>
        <dbReference type="EMBL" id="MFD1139561.1"/>
    </source>
</evidence>
<protein>
    <recommendedName>
        <fullName evidence="4">DUF4595 domain-containing protein</fullName>
    </recommendedName>
</protein>
<dbReference type="EMBL" id="JBHTLP010000001">
    <property type="protein sequence ID" value="MFD1139561.1"/>
    <property type="molecule type" value="Genomic_DNA"/>
</dbReference>
<sequence length="283" mass="32680">MHTLLRSFLPACLIFLIGSCAVQDHFPPQETNPCRIRLRLSDLNYRSLQPGETVTVGQQVTGWNEGLFFVRDIQQINGVSYAIGWKDETYRIGAEESNTSYEYDAQGRVIKTVNRLKRPTANFTYEYTYTSPTQIDVKDTPDYFHYPVPPSYHKTYTLNSQGMVIDSNVTYDAEGYVIRRGPYTYTIENGNLVRADEGGNITTYEYDLTKPNPVPDPVTFFGKSDRNLRTDMHAIIPGVQIEFDLKYIYDSAGRLKYQIRMHKYADDPRIRLLINGYEWECPQ</sequence>
<keyword evidence="1" id="KW-0732">Signal</keyword>
<evidence type="ECO:0000313" key="3">
    <source>
        <dbReference type="Proteomes" id="UP001597116"/>
    </source>
</evidence>
<reference evidence="3" key="1">
    <citation type="journal article" date="2019" name="Int. J. Syst. Evol. Microbiol.">
        <title>The Global Catalogue of Microorganisms (GCM) 10K type strain sequencing project: providing services to taxonomists for standard genome sequencing and annotation.</title>
        <authorList>
            <consortium name="The Broad Institute Genomics Platform"/>
            <consortium name="The Broad Institute Genome Sequencing Center for Infectious Disease"/>
            <person name="Wu L."/>
            <person name="Ma J."/>
        </authorList>
    </citation>
    <scope>NUCLEOTIDE SEQUENCE [LARGE SCALE GENOMIC DNA]</scope>
    <source>
        <strain evidence="3">CCUG 55608</strain>
    </source>
</reference>
<organism evidence="2 3">
    <name type="scientific">Larkinella insperata</name>
    <dbReference type="NCBI Taxonomy" id="332158"/>
    <lineage>
        <taxon>Bacteria</taxon>
        <taxon>Pseudomonadati</taxon>
        <taxon>Bacteroidota</taxon>
        <taxon>Cytophagia</taxon>
        <taxon>Cytophagales</taxon>
        <taxon>Spirosomataceae</taxon>
        <taxon>Larkinella</taxon>
    </lineage>
</organism>
<feature type="signal peptide" evidence="1">
    <location>
        <begin position="1"/>
        <end position="22"/>
    </location>
</feature>
<accession>A0ABW3Q4S9</accession>
<evidence type="ECO:0000256" key="1">
    <source>
        <dbReference type="SAM" id="SignalP"/>
    </source>
</evidence>
<feature type="chain" id="PRO_5046125807" description="DUF4595 domain-containing protein" evidence="1">
    <location>
        <begin position="23"/>
        <end position="283"/>
    </location>
</feature>
<comment type="caution">
    <text evidence="2">The sequence shown here is derived from an EMBL/GenBank/DDBJ whole genome shotgun (WGS) entry which is preliminary data.</text>
</comment>
<keyword evidence="3" id="KW-1185">Reference proteome</keyword>
<dbReference type="RefSeq" id="WP_265990253.1">
    <property type="nucleotide sequence ID" value="NZ_CP110973.1"/>
</dbReference>
<name>A0ABW3Q4S9_9BACT</name>
<proteinExistence type="predicted"/>
<gene>
    <name evidence="2" type="ORF">ACFQ4C_00490</name>
</gene>
<dbReference type="Gene3D" id="2.180.10.10">
    <property type="entry name" value="RHS repeat-associated core"/>
    <property type="match status" value="1"/>
</dbReference>
<dbReference type="Proteomes" id="UP001597116">
    <property type="component" value="Unassembled WGS sequence"/>
</dbReference>
<dbReference type="PROSITE" id="PS51257">
    <property type="entry name" value="PROKAR_LIPOPROTEIN"/>
    <property type="match status" value="1"/>
</dbReference>
<evidence type="ECO:0008006" key="4">
    <source>
        <dbReference type="Google" id="ProtNLM"/>
    </source>
</evidence>